<dbReference type="Proteomes" id="UP001187192">
    <property type="component" value="Unassembled WGS sequence"/>
</dbReference>
<reference evidence="1" key="1">
    <citation type="submission" date="2023-07" db="EMBL/GenBank/DDBJ databases">
        <title>draft genome sequence of fig (Ficus carica).</title>
        <authorList>
            <person name="Takahashi T."/>
            <person name="Nishimura K."/>
        </authorList>
    </citation>
    <scope>NUCLEOTIDE SEQUENCE</scope>
</reference>
<name>A0AA88CTG7_FICCA</name>
<dbReference type="EMBL" id="BTGU01000003">
    <property type="protein sequence ID" value="GMN31030.1"/>
    <property type="molecule type" value="Genomic_DNA"/>
</dbReference>
<sequence>MLLSESKDLTYYSAK</sequence>
<protein>
    <submittedName>
        <fullName evidence="1">Uncharacterized protein</fullName>
    </submittedName>
</protein>
<gene>
    <name evidence="1" type="ORF">TIFTF001_003077</name>
</gene>
<evidence type="ECO:0000313" key="2">
    <source>
        <dbReference type="Proteomes" id="UP001187192"/>
    </source>
</evidence>
<proteinExistence type="predicted"/>
<accession>A0AA88CTG7</accession>
<organism evidence="1 2">
    <name type="scientific">Ficus carica</name>
    <name type="common">Common fig</name>
    <dbReference type="NCBI Taxonomy" id="3494"/>
    <lineage>
        <taxon>Eukaryota</taxon>
        <taxon>Viridiplantae</taxon>
        <taxon>Streptophyta</taxon>
        <taxon>Embryophyta</taxon>
        <taxon>Tracheophyta</taxon>
        <taxon>Spermatophyta</taxon>
        <taxon>Magnoliopsida</taxon>
        <taxon>eudicotyledons</taxon>
        <taxon>Gunneridae</taxon>
        <taxon>Pentapetalae</taxon>
        <taxon>rosids</taxon>
        <taxon>fabids</taxon>
        <taxon>Rosales</taxon>
        <taxon>Moraceae</taxon>
        <taxon>Ficeae</taxon>
        <taxon>Ficus</taxon>
    </lineage>
</organism>
<evidence type="ECO:0000313" key="1">
    <source>
        <dbReference type="EMBL" id="GMN31030.1"/>
    </source>
</evidence>
<keyword evidence="2" id="KW-1185">Reference proteome</keyword>
<feature type="non-terminal residue" evidence="1">
    <location>
        <position position="15"/>
    </location>
</feature>
<comment type="caution">
    <text evidence="1">The sequence shown here is derived from an EMBL/GenBank/DDBJ whole genome shotgun (WGS) entry which is preliminary data.</text>
</comment>